<dbReference type="PANTHER" id="PTHR42648">
    <property type="entry name" value="TRANSPOSASE, PUTATIVE-RELATED"/>
    <property type="match status" value="1"/>
</dbReference>
<keyword evidence="3" id="KW-1185">Reference proteome</keyword>
<dbReference type="InterPro" id="IPR036397">
    <property type="entry name" value="RNaseH_sf"/>
</dbReference>
<dbReference type="Proteomes" id="UP001151760">
    <property type="component" value="Unassembled WGS sequence"/>
</dbReference>
<name>A0ABQ4XUF0_9ASTR</name>
<gene>
    <name evidence="2" type="ORF">Tco_0701865</name>
</gene>
<accession>A0ABQ4XUF0</accession>
<dbReference type="InterPro" id="IPR039537">
    <property type="entry name" value="Retrotran_Ty1/copia-like"/>
</dbReference>
<organism evidence="2 3">
    <name type="scientific">Tanacetum coccineum</name>
    <dbReference type="NCBI Taxonomy" id="301880"/>
    <lineage>
        <taxon>Eukaryota</taxon>
        <taxon>Viridiplantae</taxon>
        <taxon>Streptophyta</taxon>
        <taxon>Embryophyta</taxon>
        <taxon>Tracheophyta</taxon>
        <taxon>Spermatophyta</taxon>
        <taxon>Magnoliopsida</taxon>
        <taxon>eudicotyledons</taxon>
        <taxon>Gunneridae</taxon>
        <taxon>Pentapetalae</taxon>
        <taxon>asterids</taxon>
        <taxon>campanulids</taxon>
        <taxon>Asterales</taxon>
        <taxon>Asteraceae</taxon>
        <taxon>Asteroideae</taxon>
        <taxon>Anthemideae</taxon>
        <taxon>Anthemidinae</taxon>
        <taxon>Tanacetum</taxon>
    </lineage>
</organism>
<comment type="caution">
    <text evidence="2">The sequence shown here is derived from an EMBL/GenBank/DDBJ whole genome shotgun (WGS) entry which is preliminary data.</text>
</comment>
<dbReference type="InterPro" id="IPR001584">
    <property type="entry name" value="Integrase_cat-core"/>
</dbReference>
<dbReference type="Gene3D" id="3.30.420.10">
    <property type="entry name" value="Ribonuclease H-like superfamily/Ribonuclease H"/>
    <property type="match status" value="1"/>
</dbReference>
<dbReference type="EMBL" id="BQNB010009833">
    <property type="protein sequence ID" value="GJS69024.1"/>
    <property type="molecule type" value="Genomic_DNA"/>
</dbReference>
<dbReference type="PROSITE" id="PS50994">
    <property type="entry name" value="INTEGRASE"/>
    <property type="match status" value="1"/>
</dbReference>
<dbReference type="PANTHER" id="PTHR42648:SF26">
    <property type="entry name" value="INTEGRASE CATALYTIC DOMAIN-CONTAINING PROTEIN"/>
    <property type="match status" value="1"/>
</dbReference>
<dbReference type="SUPFAM" id="SSF53098">
    <property type="entry name" value="Ribonuclease H-like"/>
    <property type="match status" value="1"/>
</dbReference>
<reference evidence="2" key="2">
    <citation type="submission" date="2022-01" db="EMBL/GenBank/DDBJ databases">
        <authorList>
            <person name="Yamashiro T."/>
            <person name="Shiraishi A."/>
            <person name="Satake H."/>
            <person name="Nakayama K."/>
        </authorList>
    </citation>
    <scope>NUCLEOTIDE SEQUENCE</scope>
</reference>
<reference evidence="2" key="1">
    <citation type="journal article" date="2022" name="Int. J. Mol. Sci.">
        <title>Draft Genome of Tanacetum Coccineum: Genomic Comparison of Closely Related Tanacetum-Family Plants.</title>
        <authorList>
            <person name="Yamashiro T."/>
            <person name="Shiraishi A."/>
            <person name="Nakayama K."/>
            <person name="Satake H."/>
        </authorList>
    </citation>
    <scope>NUCLEOTIDE SEQUENCE</scope>
</reference>
<dbReference type="InterPro" id="IPR012337">
    <property type="entry name" value="RNaseH-like_sf"/>
</dbReference>
<evidence type="ECO:0000313" key="2">
    <source>
        <dbReference type="EMBL" id="GJS69024.1"/>
    </source>
</evidence>
<protein>
    <submittedName>
        <fullName evidence="2">Retrovirus-related pol polyprotein from transposon TNT 1-94</fullName>
    </submittedName>
</protein>
<feature type="domain" description="Integrase catalytic" evidence="1">
    <location>
        <begin position="124"/>
        <end position="283"/>
    </location>
</feature>
<dbReference type="Pfam" id="PF00665">
    <property type="entry name" value="rve"/>
    <property type="match status" value="1"/>
</dbReference>
<evidence type="ECO:0000313" key="3">
    <source>
        <dbReference type="Proteomes" id="UP001151760"/>
    </source>
</evidence>
<proteinExistence type="predicted"/>
<evidence type="ECO:0000259" key="1">
    <source>
        <dbReference type="PROSITE" id="PS50994"/>
    </source>
</evidence>
<sequence>MLPLLSYQKLTNHIDGTTAPLATITSETAYSNSSVERIHSLRDSLRNLSKGTSTVSDYGRQFKGICDKLAGIRQPVDEMDKLHWRPPHCQLCHTNGYYASSCPSLYTYASNAAISDANLAQAFTSQCHVNSWHPDWSCHQVSSYGLHCTNVIFVDDYSRFTWFYPLKTKSGFYTVLSAFIKLVQTQLSRKIKVFQSDGGTEFVNHTVRKFFEDNGTLHRLSCPYTPQQNGRAERKHRHLVETGLAMLFHAHVPASYWVEALVHHLPNYTNFRAFGCLVNHDFT</sequence>